<evidence type="ECO:0000313" key="14">
    <source>
        <dbReference type="Proteomes" id="UP000472271"/>
    </source>
</evidence>
<dbReference type="GO" id="GO:0031295">
    <property type="term" value="P:T cell costimulation"/>
    <property type="evidence" value="ECO:0007669"/>
    <property type="project" value="TreeGrafter"/>
</dbReference>
<dbReference type="GO" id="GO:0071222">
    <property type="term" value="P:cellular response to lipopolysaccharide"/>
    <property type="evidence" value="ECO:0007669"/>
    <property type="project" value="TreeGrafter"/>
</dbReference>
<accession>A0A673AEJ9</accession>
<keyword evidence="8" id="KW-0675">Receptor</keyword>
<dbReference type="GO" id="GO:0006955">
    <property type="term" value="P:immune response"/>
    <property type="evidence" value="ECO:0007669"/>
    <property type="project" value="TreeGrafter"/>
</dbReference>
<feature type="region of interest" description="Disordered" evidence="11">
    <location>
        <begin position="123"/>
        <end position="162"/>
    </location>
</feature>
<keyword evidence="3" id="KW-0812">Transmembrane</keyword>
<name>A0A673AEJ9_9TELE</name>
<evidence type="ECO:0000259" key="12">
    <source>
        <dbReference type="PROSITE" id="PS50835"/>
    </source>
</evidence>
<sequence length="162" mass="18831">PLRCPSAWDRALAVVVQAYEGMESVLLPCQYSGKLPVVPSVVWRRSDLNQTVIYLLKDESDDVKEEYSDRMSMKTNVLESKDFSLTVKKPQLSDSSNYTCNLQWETEWKETKEWRLTQVQLQVKGQTQTTPTAVDTGQRSDKNHTHYSRHRSEVRYKPHPLQ</sequence>
<dbReference type="Ensembl" id="ENSSORT00005028500.1">
    <property type="protein sequence ID" value="ENSSORP00005027706.1"/>
    <property type="gene ID" value="ENSSORG00005013242.1"/>
</dbReference>
<protein>
    <recommendedName>
        <fullName evidence="12">Ig-like domain-containing protein</fullName>
    </recommendedName>
</protein>
<reference evidence="13" key="3">
    <citation type="submission" date="2025-09" db="UniProtKB">
        <authorList>
            <consortium name="Ensembl"/>
        </authorList>
    </citation>
    <scope>IDENTIFICATION</scope>
</reference>
<dbReference type="PANTHER" id="PTHR25466">
    <property type="entry name" value="T-LYMPHOCYTE ACTIVATION ANTIGEN"/>
    <property type="match status" value="1"/>
</dbReference>
<organism evidence="13 14">
    <name type="scientific">Sphaeramia orbicularis</name>
    <name type="common">orbiculate cardinalfish</name>
    <dbReference type="NCBI Taxonomy" id="375764"/>
    <lineage>
        <taxon>Eukaryota</taxon>
        <taxon>Metazoa</taxon>
        <taxon>Chordata</taxon>
        <taxon>Craniata</taxon>
        <taxon>Vertebrata</taxon>
        <taxon>Euteleostomi</taxon>
        <taxon>Actinopterygii</taxon>
        <taxon>Neopterygii</taxon>
        <taxon>Teleostei</taxon>
        <taxon>Neoteleostei</taxon>
        <taxon>Acanthomorphata</taxon>
        <taxon>Gobiaria</taxon>
        <taxon>Kurtiformes</taxon>
        <taxon>Apogonoidei</taxon>
        <taxon>Apogonidae</taxon>
        <taxon>Apogoninae</taxon>
        <taxon>Sphaeramia</taxon>
    </lineage>
</organism>
<evidence type="ECO:0000256" key="1">
    <source>
        <dbReference type="ARBA" id="ARBA00004251"/>
    </source>
</evidence>
<dbReference type="InParanoid" id="A0A673AEJ9"/>
<keyword evidence="7" id="KW-1015">Disulfide bond</keyword>
<dbReference type="InterPro" id="IPR013106">
    <property type="entry name" value="Ig_V-set"/>
</dbReference>
<dbReference type="AlphaFoldDB" id="A0A673AEJ9"/>
<evidence type="ECO:0000256" key="7">
    <source>
        <dbReference type="ARBA" id="ARBA00023157"/>
    </source>
</evidence>
<evidence type="ECO:0000313" key="13">
    <source>
        <dbReference type="Ensembl" id="ENSSORP00005027706.1"/>
    </source>
</evidence>
<dbReference type="InterPro" id="IPR013783">
    <property type="entry name" value="Ig-like_fold"/>
</dbReference>
<evidence type="ECO:0000256" key="3">
    <source>
        <dbReference type="ARBA" id="ARBA00022692"/>
    </source>
</evidence>
<keyword evidence="9" id="KW-0325">Glycoprotein</keyword>
<dbReference type="PANTHER" id="PTHR25466:SF14">
    <property type="entry name" value="BUTYROPHILIN SUBFAMILY 2 MEMBER A2-LIKE-RELATED"/>
    <property type="match status" value="1"/>
</dbReference>
<dbReference type="InterPro" id="IPR036179">
    <property type="entry name" value="Ig-like_dom_sf"/>
</dbReference>
<evidence type="ECO:0000256" key="4">
    <source>
        <dbReference type="ARBA" id="ARBA00022729"/>
    </source>
</evidence>
<dbReference type="GO" id="GO:0007166">
    <property type="term" value="P:cell surface receptor signaling pathway"/>
    <property type="evidence" value="ECO:0007669"/>
    <property type="project" value="TreeGrafter"/>
</dbReference>
<feature type="compositionally biased region" description="Basic and acidic residues" evidence="11">
    <location>
        <begin position="138"/>
        <end position="156"/>
    </location>
</feature>
<reference evidence="13" key="1">
    <citation type="submission" date="2019-06" db="EMBL/GenBank/DDBJ databases">
        <authorList>
            <consortium name="Wellcome Sanger Institute Data Sharing"/>
        </authorList>
    </citation>
    <scope>NUCLEOTIDE SEQUENCE [LARGE SCALE GENOMIC DNA]</scope>
</reference>
<keyword evidence="2" id="KW-1003">Cell membrane</keyword>
<feature type="compositionally biased region" description="Polar residues" evidence="11">
    <location>
        <begin position="123"/>
        <end position="137"/>
    </location>
</feature>
<keyword evidence="4" id="KW-0732">Signal</keyword>
<proteinExistence type="predicted"/>
<keyword evidence="10" id="KW-0393">Immunoglobulin domain</keyword>
<reference evidence="13" key="2">
    <citation type="submission" date="2025-08" db="UniProtKB">
        <authorList>
            <consortium name="Ensembl"/>
        </authorList>
    </citation>
    <scope>IDENTIFICATION</scope>
</reference>
<feature type="domain" description="Ig-like" evidence="12">
    <location>
        <begin position="5"/>
        <end position="117"/>
    </location>
</feature>
<dbReference type="Gene3D" id="2.60.40.10">
    <property type="entry name" value="Immunoglobulins"/>
    <property type="match status" value="1"/>
</dbReference>
<dbReference type="GO" id="GO:0042130">
    <property type="term" value="P:negative regulation of T cell proliferation"/>
    <property type="evidence" value="ECO:0007669"/>
    <property type="project" value="TreeGrafter"/>
</dbReference>
<evidence type="ECO:0000256" key="2">
    <source>
        <dbReference type="ARBA" id="ARBA00022475"/>
    </source>
</evidence>
<evidence type="ECO:0000256" key="5">
    <source>
        <dbReference type="ARBA" id="ARBA00022989"/>
    </source>
</evidence>
<dbReference type="GO" id="GO:0042102">
    <property type="term" value="P:positive regulation of T cell proliferation"/>
    <property type="evidence" value="ECO:0007669"/>
    <property type="project" value="TreeGrafter"/>
</dbReference>
<keyword evidence="6" id="KW-0472">Membrane</keyword>
<keyword evidence="14" id="KW-1185">Reference proteome</keyword>
<evidence type="ECO:0000256" key="11">
    <source>
        <dbReference type="SAM" id="MobiDB-lite"/>
    </source>
</evidence>
<dbReference type="PROSITE" id="PS50835">
    <property type="entry name" value="IG_LIKE"/>
    <property type="match status" value="1"/>
</dbReference>
<evidence type="ECO:0000256" key="6">
    <source>
        <dbReference type="ARBA" id="ARBA00023136"/>
    </source>
</evidence>
<evidence type="ECO:0000256" key="10">
    <source>
        <dbReference type="ARBA" id="ARBA00023319"/>
    </source>
</evidence>
<dbReference type="Pfam" id="PF07686">
    <property type="entry name" value="V-set"/>
    <property type="match status" value="1"/>
</dbReference>
<dbReference type="InterPro" id="IPR051713">
    <property type="entry name" value="T-cell_Activation_Regulation"/>
</dbReference>
<evidence type="ECO:0000256" key="9">
    <source>
        <dbReference type="ARBA" id="ARBA00023180"/>
    </source>
</evidence>
<dbReference type="GO" id="GO:0009897">
    <property type="term" value="C:external side of plasma membrane"/>
    <property type="evidence" value="ECO:0007669"/>
    <property type="project" value="TreeGrafter"/>
</dbReference>
<keyword evidence="5" id="KW-1133">Transmembrane helix</keyword>
<dbReference type="SUPFAM" id="SSF48726">
    <property type="entry name" value="Immunoglobulin"/>
    <property type="match status" value="1"/>
</dbReference>
<evidence type="ECO:0000256" key="8">
    <source>
        <dbReference type="ARBA" id="ARBA00023170"/>
    </source>
</evidence>
<dbReference type="Proteomes" id="UP000472271">
    <property type="component" value="Chromosome 15"/>
</dbReference>
<dbReference type="InterPro" id="IPR007110">
    <property type="entry name" value="Ig-like_dom"/>
</dbReference>
<comment type="subcellular location">
    <subcellularLocation>
        <location evidence="1">Cell membrane</location>
        <topology evidence="1">Single-pass type I membrane protein</topology>
    </subcellularLocation>
</comment>